<dbReference type="PANTHER" id="PTHR31151:SF0">
    <property type="entry name" value="PROLINE-TRNA LIGASE (DUF1680)"/>
    <property type="match status" value="1"/>
</dbReference>
<protein>
    <submittedName>
        <fullName evidence="6">Uncharacterized protein</fullName>
    </submittedName>
</protein>
<gene>
    <name evidence="6" type="ORF">FUG_LOCUS220829</name>
</gene>
<evidence type="ECO:0000256" key="1">
    <source>
        <dbReference type="SAM" id="MobiDB-lite"/>
    </source>
</evidence>
<feature type="transmembrane region" description="Helical" evidence="2">
    <location>
        <begin position="692"/>
        <end position="718"/>
    </location>
</feature>
<dbReference type="Pfam" id="PF20736">
    <property type="entry name" value="Glyco_hydro127M"/>
    <property type="match status" value="1"/>
</dbReference>
<feature type="transmembrane region" description="Helical" evidence="2">
    <location>
        <begin position="808"/>
        <end position="833"/>
    </location>
</feature>
<feature type="chain" id="PRO_5026212549" evidence="3">
    <location>
        <begin position="25"/>
        <end position="1375"/>
    </location>
</feature>
<feature type="signal peptide" evidence="3">
    <location>
        <begin position="1"/>
        <end position="24"/>
    </location>
</feature>
<organism evidence="6">
    <name type="scientific">Gibberella zeae</name>
    <name type="common">Wheat head blight fungus</name>
    <name type="synonym">Fusarium graminearum</name>
    <dbReference type="NCBI Taxonomy" id="5518"/>
    <lineage>
        <taxon>Eukaryota</taxon>
        <taxon>Fungi</taxon>
        <taxon>Dikarya</taxon>
        <taxon>Ascomycota</taxon>
        <taxon>Pezizomycotina</taxon>
        <taxon>Sordariomycetes</taxon>
        <taxon>Hypocreomycetidae</taxon>
        <taxon>Hypocreales</taxon>
        <taxon>Nectriaceae</taxon>
        <taxon>Fusarium</taxon>
    </lineage>
</organism>
<evidence type="ECO:0000256" key="2">
    <source>
        <dbReference type="SAM" id="Phobius"/>
    </source>
</evidence>
<feature type="domain" description="Non-reducing end beta-L-arabinofuranosidase-like GH127 middle" evidence="5">
    <location>
        <begin position="438"/>
        <end position="531"/>
    </location>
</feature>
<accession>A0A4E9E7N1</accession>
<dbReference type="InterPro" id="IPR008928">
    <property type="entry name" value="6-hairpin_glycosidase_sf"/>
</dbReference>
<dbReference type="PANTHER" id="PTHR31151">
    <property type="entry name" value="PROLINE-TRNA LIGASE (DUF1680)"/>
    <property type="match status" value="1"/>
</dbReference>
<dbReference type="InterPro" id="IPR012878">
    <property type="entry name" value="Beta-AFase-like_GH127_cat"/>
</dbReference>
<keyword evidence="2" id="KW-1133">Transmembrane helix</keyword>
<keyword evidence="2" id="KW-0812">Transmembrane</keyword>
<dbReference type="GO" id="GO:0005975">
    <property type="term" value="P:carbohydrate metabolic process"/>
    <property type="evidence" value="ECO:0007669"/>
    <property type="project" value="InterPro"/>
</dbReference>
<evidence type="ECO:0000256" key="3">
    <source>
        <dbReference type="SAM" id="SignalP"/>
    </source>
</evidence>
<feature type="transmembrane region" description="Helical" evidence="2">
    <location>
        <begin position="1260"/>
        <end position="1282"/>
    </location>
</feature>
<feature type="region of interest" description="Disordered" evidence="1">
    <location>
        <begin position="1350"/>
        <end position="1375"/>
    </location>
</feature>
<sequence>MILFKATVLATGIISLALPTYGQAPKVNDLADAFELSDVSLTDSRWMDNQGRTVNYLLSIDPDRLLYVFRKNHGLDTKGATKNGGWDAPDFPFRSHVQGHFLTAWSNCYATLGNKECGSRASYFVKELAKCQANNAKAGFTSGYLSGFPESEIAKVENRTLNNGNVPYYAIHKTLAGLLDVYRRVGDNDAKAVMLSLAGWVDTRTGKLSYAQMQQMMQTEFGGMNEVLADIAYYTQDNKWLKVAQRFDHAAIFDPLQNNVDKLSGLHANTQVPKWIGALREYKVSGDKKYLDIGRNAWDLTVHKHTYAIGGNSQAEHFRDPDAIAKYLTSDTCEACNTYNMLKLTRELWALDPSDASYFDFYENALMNHLLGQQNPKDNHGHVTYFTPLNPGGRRGVGPAWGGGTWSTDYNSFWCCQGSGIETNTKLMDSIYFHTKDTLYVNLFTPSKLNWSQQQVSIIQTTEYPQKDSSTLQIGGKAGTWTLAVRIPSWTSKASIQVNGQSVNVNATPGKYALVKRNWNSGDKVTVTLPMSLRTIAANDNSQVAAVAFGPVILAANYGDSAVSSMPTIDLTSVKRQGTTGLKFEAKAGNDKVELGPFYDAQGFNYNVYWKIQGKLGKRTIPHRESKQGGKYSPVGDDDYSIVTPSVRRRPTAGPYQSTESLINDSSSTNKQSYWKSFKGPEAPKRVCKNGIWAVLCHLALFHIPPIGITLALLGLYVHKIRWGDLTEEQLNFLQFAAKAHEILILVSLTDILLQRICYSLMCEDQGVPLGLLSSPFQLGSPLHYFFSWELWSGIIQPGVKPKKARSWITGMVIIVTVLLSVAAAPLSAIVMIPREGWWQVYHTPDDDQGRVTYFKPDIYPTDLGEKQIDVYLIQKEADFTLHRPNLVLGPIFWDMPTISTETNLQPLSNITYSNYDTLVASNRVISLTQAIPDAMLGLAVATTPMDTLSYNILHSWHTREDEPKDLLVRSYWRTLDSQSLKRWKQPLVATECAWNLTSGNESYFSFPSNMSSGEVTMTFEDDPDFKDLVAEARKMPKNKLPKVRHRAWAPSNEASSRISANFLFLVEIPEYFDNGTLNDYGYGERTETSLGFQFCRTYARWAEADFWVERGKSHLIQNQFDRSLFDIYDFVGDSAAKYEPIRMHKEWLESVGSRRNETDEVIAEQASIWDNSIDIAHDLRSRVYYDTAEEEGRYLQLALGVHLADILSRMGRDLLDRKGIRADDSIDGKPPEPGDYILEQQNFLGGYGYSIESSSTIPLALGILLLHVAIVLIHAFIIVFFRHRWLSSCWTGFGEVLVLALRSEKHDLGNVGGGVDSSQTWSTSATVRIVGEDGRLEMVLNNTRNDDGLIQGEGYKEDSGSTGYSRVEPGVRYR</sequence>
<evidence type="ECO:0000313" key="6">
    <source>
        <dbReference type="EMBL" id="VIO56591.1"/>
    </source>
</evidence>
<keyword evidence="2" id="KW-0472">Membrane</keyword>
<feature type="region of interest" description="Disordered" evidence="1">
    <location>
        <begin position="621"/>
        <end position="670"/>
    </location>
</feature>
<feature type="domain" description="Non-reducing end beta-L-arabinofuranosidase-like GH127 catalytic" evidence="4">
    <location>
        <begin position="38"/>
        <end position="427"/>
    </location>
</feature>
<name>A0A4E9E7N1_GIBZA</name>
<feature type="compositionally biased region" description="Polar residues" evidence="1">
    <location>
        <begin position="655"/>
        <end position="670"/>
    </location>
</feature>
<evidence type="ECO:0000259" key="5">
    <source>
        <dbReference type="Pfam" id="PF20736"/>
    </source>
</evidence>
<dbReference type="EMBL" id="CAAKMV010000125">
    <property type="protein sequence ID" value="VIO56591.1"/>
    <property type="molecule type" value="Genomic_DNA"/>
</dbReference>
<dbReference type="SUPFAM" id="SSF48208">
    <property type="entry name" value="Six-hairpin glycosidases"/>
    <property type="match status" value="1"/>
</dbReference>
<proteinExistence type="predicted"/>
<dbReference type="InterPro" id="IPR049046">
    <property type="entry name" value="Beta-AFase-like_GH127_middle"/>
</dbReference>
<evidence type="ECO:0000259" key="4">
    <source>
        <dbReference type="Pfam" id="PF07944"/>
    </source>
</evidence>
<keyword evidence="3" id="KW-0732">Signal</keyword>
<dbReference type="Pfam" id="PF07944">
    <property type="entry name" value="Beta-AFase-like_GH127_cat"/>
    <property type="match status" value="1"/>
</dbReference>
<reference evidence="6" key="1">
    <citation type="submission" date="2019-04" db="EMBL/GenBank/DDBJ databases">
        <authorList>
            <person name="Melise S."/>
            <person name="Noan J."/>
            <person name="Okalmin O."/>
        </authorList>
    </citation>
    <scope>NUCLEOTIDE SEQUENCE</scope>
    <source>
        <strain evidence="6">FN9</strain>
    </source>
</reference>